<proteinExistence type="predicted"/>
<dbReference type="AlphaFoldDB" id="A0A0N4WFE0"/>
<gene>
    <name evidence="2" type="ORF">HPLM_LOCUS9418</name>
</gene>
<dbReference type="OrthoDB" id="10623687at2759"/>
<name>A0A0N4WFE0_HAEPC</name>
<dbReference type="EMBL" id="UZAF01017058">
    <property type="protein sequence ID" value="VDO37440.1"/>
    <property type="molecule type" value="Genomic_DNA"/>
</dbReference>
<dbReference type="WBParaSite" id="HPLM_0000942601-mRNA-1">
    <property type="protein sequence ID" value="HPLM_0000942601-mRNA-1"/>
    <property type="gene ID" value="HPLM_0000942601"/>
</dbReference>
<evidence type="ECO:0000313" key="4">
    <source>
        <dbReference type="WBParaSite" id="HPLM_0000942601-mRNA-1"/>
    </source>
</evidence>
<reference evidence="2 3" key="2">
    <citation type="submission" date="2018-11" db="EMBL/GenBank/DDBJ databases">
        <authorList>
            <consortium name="Pathogen Informatics"/>
        </authorList>
    </citation>
    <scope>NUCLEOTIDE SEQUENCE [LARGE SCALE GENOMIC DNA]</scope>
    <source>
        <strain evidence="2 3">MHpl1</strain>
    </source>
</reference>
<feature type="region of interest" description="Disordered" evidence="1">
    <location>
        <begin position="1"/>
        <end position="83"/>
    </location>
</feature>
<reference evidence="4" key="1">
    <citation type="submission" date="2017-02" db="UniProtKB">
        <authorList>
            <consortium name="WormBaseParasite"/>
        </authorList>
    </citation>
    <scope>IDENTIFICATION</scope>
</reference>
<evidence type="ECO:0000256" key="1">
    <source>
        <dbReference type="SAM" id="MobiDB-lite"/>
    </source>
</evidence>
<dbReference type="Proteomes" id="UP000268014">
    <property type="component" value="Unassembled WGS sequence"/>
</dbReference>
<evidence type="ECO:0000313" key="3">
    <source>
        <dbReference type="Proteomes" id="UP000268014"/>
    </source>
</evidence>
<keyword evidence="3" id="KW-1185">Reference proteome</keyword>
<accession>A0A0N4WFE0</accession>
<evidence type="ECO:0000313" key="2">
    <source>
        <dbReference type="EMBL" id="VDO37440.1"/>
    </source>
</evidence>
<feature type="compositionally biased region" description="Basic and acidic residues" evidence="1">
    <location>
        <begin position="55"/>
        <end position="83"/>
    </location>
</feature>
<feature type="compositionally biased region" description="Basic and acidic residues" evidence="1">
    <location>
        <begin position="25"/>
        <end position="41"/>
    </location>
</feature>
<feature type="region of interest" description="Disordered" evidence="1">
    <location>
        <begin position="160"/>
        <end position="179"/>
    </location>
</feature>
<feature type="compositionally biased region" description="Polar residues" evidence="1">
    <location>
        <begin position="1"/>
        <end position="24"/>
    </location>
</feature>
<organism evidence="4">
    <name type="scientific">Haemonchus placei</name>
    <name type="common">Barber's pole worm</name>
    <dbReference type="NCBI Taxonomy" id="6290"/>
    <lineage>
        <taxon>Eukaryota</taxon>
        <taxon>Metazoa</taxon>
        <taxon>Ecdysozoa</taxon>
        <taxon>Nematoda</taxon>
        <taxon>Chromadorea</taxon>
        <taxon>Rhabditida</taxon>
        <taxon>Rhabditina</taxon>
        <taxon>Rhabditomorpha</taxon>
        <taxon>Strongyloidea</taxon>
        <taxon>Trichostrongylidae</taxon>
        <taxon>Haemonchus</taxon>
    </lineage>
</organism>
<protein>
    <submittedName>
        <fullName evidence="4">BHLH domain-containing protein</fullName>
    </submittedName>
</protein>
<sequence length="179" mass="19330">MASYYIVSSTAKQGEGSSAVSSSFHTRESKQVKSTPHDRSPEAVGAHALPQIKIGDFKEERPTEGEIVEEKPRRPASRRVERATHQLKRLLRWSREEGKKTAPTVDDIPNILDTMGSVDGPGGVGALGLGAQTGPSVPAPPGRQSIPFARMQRTNVAPGYEGLAPFMNDTQGTEEAPKW</sequence>